<dbReference type="KEGG" id="tca:661778"/>
<gene>
    <name evidence="2" type="primary">AUGUSTUS-3.0.2_12178</name>
    <name evidence="2" type="ORF">TcasGA2_TC012178</name>
</gene>
<feature type="signal peptide" evidence="1">
    <location>
        <begin position="1"/>
        <end position="20"/>
    </location>
</feature>
<reference evidence="2 3" key="1">
    <citation type="journal article" date="2008" name="Nature">
        <title>The genome of the model beetle and pest Tribolium castaneum.</title>
        <authorList>
            <consortium name="Tribolium Genome Sequencing Consortium"/>
            <person name="Richards S."/>
            <person name="Gibbs R.A."/>
            <person name="Weinstock G.M."/>
            <person name="Brown S.J."/>
            <person name="Denell R."/>
            <person name="Beeman R.W."/>
            <person name="Gibbs R."/>
            <person name="Beeman R.W."/>
            <person name="Brown S.J."/>
            <person name="Bucher G."/>
            <person name="Friedrich M."/>
            <person name="Grimmelikhuijzen C.J."/>
            <person name="Klingler M."/>
            <person name="Lorenzen M."/>
            <person name="Richards S."/>
            <person name="Roth S."/>
            <person name="Schroder R."/>
            <person name="Tautz D."/>
            <person name="Zdobnov E.M."/>
            <person name="Muzny D."/>
            <person name="Gibbs R.A."/>
            <person name="Weinstock G.M."/>
            <person name="Attaway T."/>
            <person name="Bell S."/>
            <person name="Buhay C.J."/>
            <person name="Chandrabose M.N."/>
            <person name="Chavez D."/>
            <person name="Clerk-Blankenburg K.P."/>
            <person name="Cree A."/>
            <person name="Dao M."/>
            <person name="Davis C."/>
            <person name="Chacko J."/>
            <person name="Dinh H."/>
            <person name="Dugan-Rocha S."/>
            <person name="Fowler G."/>
            <person name="Garner T.T."/>
            <person name="Garnes J."/>
            <person name="Gnirke A."/>
            <person name="Hawes A."/>
            <person name="Hernandez J."/>
            <person name="Hines S."/>
            <person name="Holder M."/>
            <person name="Hume J."/>
            <person name="Jhangiani S.N."/>
            <person name="Joshi V."/>
            <person name="Khan Z.M."/>
            <person name="Jackson L."/>
            <person name="Kovar C."/>
            <person name="Kowis A."/>
            <person name="Lee S."/>
            <person name="Lewis L.R."/>
            <person name="Margolis J."/>
            <person name="Morgan M."/>
            <person name="Nazareth L.V."/>
            <person name="Nguyen N."/>
            <person name="Okwuonu G."/>
            <person name="Parker D."/>
            <person name="Richards S."/>
            <person name="Ruiz S.J."/>
            <person name="Santibanez J."/>
            <person name="Savard J."/>
            <person name="Scherer S.E."/>
            <person name="Schneider B."/>
            <person name="Sodergren E."/>
            <person name="Tautz D."/>
            <person name="Vattahil S."/>
            <person name="Villasana D."/>
            <person name="White C.S."/>
            <person name="Wright R."/>
            <person name="Park Y."/>
            <person name="Beeman R.W."/>
            <person name="Lord J."/>
            <person name="Oppert B."/>
            <person name="Lorenzen M."/>
            <person name="Brown S."/>
            <person name="Wang L."/>
            <person name="Savard J."/>
            <person name="Tautz D."/>
            <person name="Richards S."/>
            <person name="Weinstock G."/>
            <person name="Gibbs R.A."/>
            <person name="Liu Y."/>
            <person name="Worley K."/>
            <person name="Weinstock G."/>
            <person name="Elsik C.G."/>
            <person name="Reese J.T."/>
            <person name="Elhaik E."/>
            <person name="Landan G."/>
            <person name="Graur D."/>
            <person name="Arensburger P."/>
            <person name="Atkinson P."/>
            <person name="Beeman R.W."/>
            <person name="Beidler J."/>
            <person name="Brown S.J."/>
            <person name="Demuth J.P."/>
            <person name="Drury D.W."/>
            <person name="Du Y.Z."/>
            <person name="Fujiwara H."/>
            <person name="Lorenzen M."/>
            <person name="Maselli V."/>
            <person name="Osanai M."/>
            <person name="Park Y."/>
            <person name="Robertson H.M."/>
            <person name="Tu Z."/>
            <person name="Wang J.J."/>
            <person name="Wang S."/>
            <person name="Richards S."/>
            <person name="Song H."/>
            <person name="Zhang L."/>
            <person name="Sodergren E."/>
            <person name="Werner D."/>
            <person name="Stanke M."/>
            <person name="Morgenstern B."/>
            <person name="Solovyev V."/>
            <person name="Kosarev P."/>
            <person name="Brown G."/>
            <person name="Chen H.C."/>
            <person name="Ermolaeva O."/>
            <person name="Hlavina W."/>
            <person name="Kapustin Y."/>
            <person name="Kiryutin B."/>
            <person name="Kitts P."/>
            <person name="Maglott D."/>
            <person name="Pruitt K."/>
            <person name="Sapojnikov V."/>
            <person name="Souvorov A."/>
            <person name="Mackey A.J."/>
            <person name="Waterhouse R.M."/>
            <person name="Wyder S."/>
            <person name="Zdobnov E.M."/>
            <person name="Zdobnov E.M."/>
            <person name="Wyder S."/>
            <person name="Kriventseva E.V."/>
            <person name="Kadowaki T."/>
            <person name="Bork P."/>
            <person name="Aranda M."/>
            <person name="Bao R."/>
            <person name="Beermann A."/>
            <person name="Berns N."/>
            <person name="Bolognesi R."/>
            <person name="Bonneton F."/>
            <person name="Bopp D."/>
            <person name="Brown S.J."/>
            <person name="Bucher G."/>
            <person name="Butts T."/>
            <person name="Chaumot A."/>
            <person name="Denell R.E."/>
            <person name="Ferrier D.E."/>
            <person name="Friedrich M."/>
            <person name="Gordon C.M."/>
            <person name="Jindra M."/>
            <person name="Klingler M."/>
            <person name="Lan Q."/>
            <person name="Lattorff H.M."/>
            <person name="Laudet V."/>
            <person name="von Levetsow C."/>
            <person name="Liu Z."/>
            <person name="Lutz R."/>
            <person name="Lynch J.A."/>
            <person name="da Fonseca R.N."/>
            <person name="Posnien N."/>
            <person name="Reuter R."/>
            <person name="Roth S."/>
            <person name="Savard J."/>
            <person name="Schinko J.B."/>
            <person name="Schmitt C."/>
            <person name="Schoppmeier M."/>
            <person name="Schroder R."/>
            <person name="Shippy T.D."/>
            <person name="Simonnet F."/>
            <person name="Marques-Souza H."/>
            <person name="Tautz D."/>
            <person name="Tomoyasu Y."/>
            <person name="Trauner J."/>
            <person name="Van der Zee M."/>
            <person name="Vervoort M."/>
            <person name="Wittkopp N."/>
            <person name="Wimmer E.A."/>
            <person name="Yang X."/>
            <person name="Jones A.K."/>
            <person name="Sattelle D.B."/>
            <person name="Ebert P.R."/>
            <person name="Nelson D."/>
            <person name="Scott J.G."/>
            <person name="Beeman R.W."/>
            <person name="Muthukrishnan S."/>
            <person name="Kramer K.J."/>
            <person name="Arakane Y."/>
            <person name="Beeman R.W."/>
            <person name="Zhu Q."/>
            <person name="Hogenkamp D."/>
            <person name="Dixit R."/>
            <person name="Oppert B."/>
            <person name="Jiang H."/>
            <person name="Zou Z."/>
            <person name="Marshall J."/>
            <person name="Elpidina E."/>
            <person name="Vinokurov K."/>
            <person name="Oppert C."/>
            <person name="Zou Z."/>
            <person name="Evans J."/>
            <person name="Lu Z."/>
            <person name="Zhao P."/>
            <person name="Sumathipala N."/>
            <person name="Altincicek B."/>
            <person name="Vilcinskas A."/>
            <person name="Williams M."/>
            <person name="Hultmark D."/>
            <person name="Hetru C."/>
            <person name="Jiang H."/>
            <person name="Grimmelikhuijzen C.J."/>
            <person name="Hauser F."/>
            <person name="Cazzamali G."/>
            <person name="Williamson M."/>
            <person name="Park Y."/>
            <person name="Li B."/>
            <person name="Tanaka Y."/>
            <person name="Predel R."/>
            <person name="Neupert S."/>
            <person name="Schachtner J."/>
            <person name="Verleyen P."/>
            <person name="Raible F."/>
            <person name="Bork P."/>
            <person name="Friedrich M."/>
            <person name="Walden K.K."/>
            <person name="Robertson H.M."/>
            <person name="Angeli S."/>
            <person name="Foret S."/>
            <person name="Bucher G."/>
            <person name="Schuetz S."/>
            <person name="Maleszka R."/>
            <person name="Wimmer E.A."/>
            <person name="Beeman R.W."/>
            <person name="Lorenzen M."/>
            <person name="Tomoyasu Y."/>
            <person name="Miller S.C."/>
            <person name="Grossmann D."/>
            <person name="Bucher G."/>
        </authorList>
    </citation>
    <scope>NUCLEOTIDE SEQUENCE [LARGE SCALE GENOMIC DNA]</scope>
    <source>
        <strain evidence="2 3">Georgia GA2</strain>
    </source>
</reference>
<keyword evidence="3" id="KW-1185">Reference proteome</keyword>
<dbReference type="PhylomeDB" id="D6X0M8"/>
<dbReference type="AlphaFoldDB" id="D6X0M8"/>
<dbReference type="OrthoDB" id="6760427at2759"/>
<name>D6X0M8_TRICA</name>
<proteinExistence type="predicted"/>
<sequence length="226" mass="25116">MRKFVFVALALLVAISTVQCDDSSEEVLEHIKSRHLKKYLHGQREHLDDGLEKLEKHCPGVSEKLKVAVKEFSECDDKVDDSLTICEAIHAYTINCTAPLLKVVNDCLPEKARGLPNLGMKSMVSVAEHLCKQSGESIFELVNPCLWEDLEEANTEMDACEEKVKALGQKYKENIPTQSELCSSITDLRTCIQKRATLSCKNQKTRNAILGVFDAAVAPCSHLNAV</sequence>
<evidence type="ECO:0000313" key="2">
    <source>
        <dbReference type="EMBL" id="EFA10008.1"/>
    </source>
</evidence>
<feature type="chain" id="PRO_5003090454" evidence="1">
    <location>
        <begin position="21"/>
        <end position="226"/>
    </location>
</feature>
<dbReference type="InParanoid" id="D6X0M8"/>
<dbReference type="InterPro" id="IPR009832">
    <property type="entry name" value="DUF1397"/>
</dbReference>
<keyword evidence="1" id="KW-0732">Signal</keyword>
<organism evidence="2 3">
    <name type="scientific">Tribolium castaneum</name>
    <name type="common">Red flour beetle</name>
    <dbReference type="NCBI Taxonomy" id="7070"/>
    <lineage>
        <taxon>Eukaryota</taxon>
        <taxon>Metazoa</taxon>
        <taxon>Ecdysozoa</taxon>
        <taxon>Arthropoda</taxon>
        <taxon>Hexapoda</taxon>
        <taxon>Insecta</taxon>
        <taxon>Pterygota</taxon>
        <taxon>Neoptera</taxon>
        <taxon>Endopterygota</taxon>
        <taxon>Coleoptera</taxon>
        <taxon>Polyphaga</taxon>
        <taxon>Cucujiformia</taxon>
        <taxon>Tenebrionidae</taxon>
        <taxon>Tenebrionidae incertae sedis</taxon>
        <taxon>Tribolium</taxon>
    </lineage>
</organism>
<evidence type="ECO:0000256" key="1">
    <source>
        <dbReference type="SAM" id="SignalP"/>
    </source>
</evidence>
<protein>
    <submittedName>
        <fullName evidence="2">Uncharacterized protein</fullName>
    </submittedName>
</protein>
<dbReference type="EMBL" id="KQ971371">
    <property type="protein sequence ID" value="EFA10008.1"/>
    <property type="molecule type" value="Genomic_DNA"/>
</dbReference>
<evidence type="ECO:0000313" key="3">
    <source>
        <dbReference type="Proteomes" id="UP000007266"/>
    </source>
</evidence>
<dbReference type="Proteomes" id="UP000007266">
    <property type="component" value="Linkage group 9"/>
</dbReference>
<dbReference type="HOGENOM" id="CLU_1226240_0_0_1"/>
<reference evidence="2 3" key="2">
    <citation type="journal article" date="2010" name="Nucleic Acids Res.">
        <title>BeetleBase in 2010: revisions to provide comprehensive genomic information for Tribolium castaneum.</title>
        <authorList>
            <person name="Kim H.S."/>
            <person name="Murphy T."/>
            <person name="Xia J."/>
            <person name="Caragea D."/>
            <person name="Park Y."/>
            <person name="Beeman R.W."/>
            <person name="Lorenzen M.D."/>
            <person name="Butcher S."/>
            <person name="Manak J.R."/>
            <person name="Brown S.J."/>
        </authorList>
    </citation>
    <scope>GENOME REANNOTATION</scope>
    <source>
        <strain evidence="2 3">Georgia GA2</strain>
    </source>
</reference>
<dbReference type="Pfam" id="PF07165">
    <property type="entry name" value="DUF1397"/>
    <property type="match status" value="1"/>
</dbReference>
<accession>D6X0M8</accession>